<keyword evidence="4" id="KW-0175">Coiled coil</keyword>
<feature type="compositionally biased region" description="Basic and acidic residues" evidence="5">
    <location>
        <begin position="255"/>
        <end position="272"/>
    </location>
</feature>
<proteinExistence type="predicted"/>
<dbReference type="Gene3D" id="3.30.40.10">
    <property type="entry name" value="Zinc/RING finger domain, C3HC4 (zinc finger)"/>
    <property type="match status" value="1"/>
</dbReference>
<dbReference type="InterPro" id="IPR019787">
    <property type="entry name" value="Znf_PHD-finger"/>
</dbReference>
<dbReference type="InterPro" id="IPR013083">
    <property type="entry name" value="Znf_RING/FYVE/PHD"/>
</dbReference>
<keyword evidence="3" id="KW-0862">Zinc</keyword>
<feature type="coiled-coil region" evidence="4">
    <location>
        <begin position="111"/>
        <end position="192"/>
    </location>
</feature>
<feature type="region of interest" description="Disordered" evidence="5">
    <location>
        <begin position="77"/>
        <end position="99"/>
    </location>
</feature>
<evidence type="ECO:0000256" key="3">
    <source>
        <dbReference type="ARBA" id="ARBA00022833"/>
    </source>
</evidence>
<evidence type="ECO:0000259" key="6">
    <source>
        <dbReference type="SMART" id="SM00249"/>
    </source>
</evidence>
<dbReference type="Pfam" id="PF03564">
    <property type="entry name" value="DUF1759"/>
    <property type="match status" value="1"/>
</dbReference>
<organism evidence="7 8">
    <name type="scientific">Aedes albopictus</name>
    <name type="common">Asian tiger mosquito</name>
    <name type="synonym">Stegomyia albopicta</name>
    <dbReference type="NCBI Taxonomy" id="7160"/>
    <lineage>
        <taxon>Eukaryota</taxon>
        <taxon>Metazoa</taxon>
        <taxon>Ecdysozoa</taxon>
        <taxon>Arthropoda</taxon>
        <taxon>Hexapoda</taxon>
        <taxon>Insecta</taxon>
        <taxon>Pterygota</taxon>
        <taxon>Neoptera</taxon>
        <taxon>Endopterygota</taxon>
        <taxon>Diptera</taxon>
        <taxon>Nematocera</taxon>
        <taxon>Culicoidea</taxon>
        <taxon>Culicidae</taxon>
        <taxon>Culicinae</taxon>
        <taxon>Aedini</taxon>
        <taxon>Aedes</taxon>
        <taxon>Stegomyia</taxon>
    </lineage>
</organism>
<evidence type="ECO:0000256" key="5">
    <source>
        <dbReference type="SAM" id="MobiDB-lite"/>
    </source>
</evidence>
<dbReference type="RefSeq" id="XP_062706048.1">
    <property type="nucleotide sequence ID" value="XM_062850064.1"/>
</dbReference>
<feature type="domain" description="Zinc finger PHD-type" evidence="6">
    <location>
        <begin position="20"/>
        <end position="65"/>
    </location>
</feature>
<evidence type="ECO:0000256" key="2">
    <source>
        <dbReference type="ARBA" id="ARBA00022771"/>
    </source>
</evidence>
<dbReference type="Proteomes" id="UP000069940">
    <property type="component" value="Unassembled WGS sequence"/>
</dbReference>
<keyword evidence="1" id="KW-0479">Metal-binding</keyword>
<reference evidence="7" key="2">
    <citation type="submission" date="2025-05" db="UniProtKB">
        <authorList>
            <consortium name="EnsemblMetazoa"/>
        </authorList>
    </citation>
    <scope>IDENTIFICATION</scope>
    <source>
        <strain evidence="7">Foshan</strain>
    </source>
</reference>
<dbReference type="InterPro" id="IPR005312">
    <property type="entry name" value="DUF1759"/>
</dbReference>
<evidence type="ECO:0000256" key="1">
    <source>
        <dbReference type="ARBA" id="ARBA00022723"/>
    </source>
</evidence>
<feature type="region of interest" description="Disordered" evidence="5">
    <location>
        <begin position="755"/>
        <end position="780"/>
    </location>
</feature>
<dbReference type="InterPro" id="IPR001965">
    <property type="entry name" value="Znf_PHD"/>
</dbReference>
<feature type="region of interest" description="Disordered" evidence="5">
    <location>
        <begin position="237"/>
        <end position="273"/>
    </location>
</feature>
<keyword evidence="2" id="KW-0863">Zinc-finger</keyword>
<feature type="compositionally biased region" description="Basic and acidic residues" evidence="5">
    <location>
        <begin position="766"/>
        <end position="775"/>
    </location>
</feature>
<dbReference type="SUPFAM" id="SSF57903">
    <property type="entry name" value="FYVE/PHD zinc finger"/>
    <property type="match status" value="1"/>
</dbReference>
<evidence type="ECO:0000256" key="4">
    <source>
        <dbReference type="SAM" id="Coils"/>
    </source>
</evidence>
<dbReference type="Pfam" id="PF00628">
    <property type="entry name" value="PHD"/>
    <property type="match status" value="1"/>
</dbReference>
<evidence type="ECO:0000313" key="8">
    <source>
        <dbReference type="Proteomes" id="UP000069940"/>
    </source>
</evidence>
<dbReference type="GeneID" id="115254954"/>
<keyword evidence="8" id="KW-1185">Reference proteome</keyword>
<accession>A0ABM1YEV3</accession>
<dbReference type="PANTHER" id="PTHR47331">
    <property type="entry name" value="PHD-TYPE DOMAIN-CONTAINING PROTEIN"/>
    <property type="match status" value="1"/>
</dbReference>
<dbReference type="PANTHER" id="PTHR47331:SF5">
    <property type="entry name" value="RIBONUCLEASE H"/>
    <property type="match status" value="1"/>
</dbReference>
<protein>
    <recommendedName>
        <fullName evidence="6">Zinc finger PHD-type domain-containing protein</fullName>
    </recommendedName>
</protein>
<dbReference type="EnsemblMetazoa" id="AALFPA23_008537.R11527">
    <property type="protein sequence ID" value="AALFPA23_008537.P11527"/>
    <property type="gene ID" value="AALFPA23_008537"/>
</dbReference>
<feature type="compositionally biased region" description="Acidic residues" evidence="5">
    <location>
        <begin position="237"/>
        <end position="254"/>
    </location>
</feature>
<evidence type="ECO:0000313" key="7">
    <source>
        <dbReference type="EnsemblMetazoa" id="AALFPA23_008537.P11527"/>
    </source>
</evidence>
<dbReference type="InterPro" id="IPR011011">
    <property type="entry name" value="Znf_FYVE_PHD"/>
</dbReference>
<reference evidence="8" key="1">
    <citation type="journal article" date="2015" name="Proc. Natl. Acad. Sci. U.S.A.">
        <title>Genome sequence of the Asian Tiger mosquito, Aedes albopictus, reveals insights into its biology, genetics, and evolution.</title>
        <authorList>
            <person name="Chen X.G."/>
            <person name="Jiang X."/>
            <person name="Gu J."/>
            <person name="Xu M."/>
            <person name="Wu Y."/>
            <person name="Deng Y."/>
            <person name="Zhang C."/>
            <person name="Bonizzoni M."/>
            <person name="Dermauw W."/>
            <person name="Vontas J."/>
            <person name="Armbruster P."/>
            <person name="Huang X."/>
            <person name="Yang Y."/>
            <person name="Zhang H."/>
            <person name="He W."/>
            <person name="Peng H."/>
            <person name="Liu Y."/>
            <person name="Wu K."/>
            <person name="Chen J."/>
            <person name="Lirakis M."/>
            <person name="Topalis P."/>
            <person name="Van Leeuwen T."/>
            <person name="Hall A.B."/>
            <person name="Jiang X."/>
            <person name="Thorpe C."/>
            <person name="Mueller R.L."/>
            <person name="Sun C."/>
            <person name="Waterhouse R.M."/>
            <person name="Yan G."/>
            <person name="Tu Z.J."/>
            <person name="Fang X."/>
            <person name="James A.A."/>
        </authorList>
    </citation>
    <scope>NUCLEOTIDE SEQUENCE [LARGE SCALE GENOMIC DNA]</scope>
    <source>
        <strain evidence="8">Foshan</strain>
    </source>
</reference>
<dbReference type="SMART" id="SM00249">
    <property type="entry name" value="PHD"/>
    <property type="match status" value="1"/>
</dbReference>
<name>A0ABM1YEV3_AEDAL</name>
<sequence>MNSDSESVKDKIVQNLTETSCGICGASICDEIMVECDGCTRCFHIRCVGIQSSKLPKNWYCHSEACQEKALEYQKRKKQTRSRKQTEESDKASVNSRSGASIVETRVRALEDRQKRQLEELEVEMQLRKKEQKMQRAFEKKKMEMELQMSAEEEEERGAWQAKILQKKRGQIQRMKANRESFEKQMADLDKELAGLSGGKVLKPASKSFADVMFVSPSGKSNQNALKLMKANIMESVEDDEGTEGESEVDEYCENSDRHSQSSDSTMGEKVKKNVSLRNWKQVNSGSQNGLGQQQPRPTKAQLAARQGLTYKLPKFSGKPAQWPLFYAAYKASNATCGYMNHENLMRLQEALEGDALELVSGQLLLPETIPRVIEKLRRHYGRPEQLLESLLDKINRLDPPQPDSLKSFIPFGNTVEQLCDHMEAADMRQHLVNPLLIKSLVAKLPDREKREWVHYRRGRGEVTLRTLTDFLMDIVADACEANVDMEFEQLHQSITIPQPEESEEHAGLYCHSVTTNSAANVSKEKTHRREFHNSSMHPVENTFGLSANDHANCAVLFRIVPVQLHCKGKTISVLAFLDEGASVTLMEQKLADRLGAVGVQERLTIRWTGDVSRVEDSRRMSLWTSSSSANASDKTLLHTVHTVQNLKLPHQKLDYEEIAAQYAHLRGLPIESYDGQPQLLIGANNIHSFAPMEARVGNPMEPIAVRTNLGWTVYGPRYSTSVAASNYLGYHQQIISVDQHKHLKSRYATEDTMRALSQQTDEEKELQRSPERTNKPTGDCFETELLGKIDDLQIPDSYPRTLPTKKRFEKNQKRCGNFAAPPKQRLVIEGTTTKCVSVQEAYSRREEQPKAQKAGSWSVLMNTCSRKWKRQSGSSPENIQQQPKCIDEQNPLKLGDSEFGIHSENRRSLKREDVEVNMQSSDGRIRQARVSTADDTKSKLDVVERNGKFVNTECYGLGCCNAVVGFKNTLNRPSLSITAYTRL</sequence>